<reference evidence="2 3" key="1">
    <citation type="submission" date="2019-11" db="EMBL/GenBank/DDBJ databases">
        <title>Draft genome of Amycolatopsis RM579.</title>
        <authorList>
            <person name="Duangmal K."/>
            <person name="Mingma R."/>
        </authorList>
    </citation>
    <scope>NUCLEOTIDE SEQUENCE [LARGE SCALE GENOMIC DNA]</scope>
    <source>
        <strain evidence="2 3">RM579</strain>
    </source>
</reference>
<dbReference type="Gene3D" id="2.60.120.260">
    <property type="entry name" value="Galactose-binding domain-like"/>
    <property type="match status" value="1"/>
</dbReference>
<evidence type="ECO:0000256" key="1">
    <source>
        <dbReference type="SAM" id="MobiDB-lite"/>
    </source>
</evidence>
<evidence type="ECO:0000313" key="3">
    <source>
        <dbReference type="Proteomes" id="UP000440096"/>
    </source>
</evidence>
<feature type="region of interest" description="Disordered" evidence="1">
    <location>
        <begin position="59"/>
        <end position="80"/>
    </location>
</feature>
<organism evidence="2 3">
    <name type="scientific">Amycolatopsis pithecellobii</name>
    <dbReference type="NCBI Taxonomy" id="664692"/>
    <lineage>
        <taxon>Bacteria</taxon>
        <taxon>Bacillati</taxon>
        <taxon>Actinomycetota</taxon>
        <taxon>Actinomycetes</taxon>
        <taxon>Pseudonocardiales</taxon>
        <taxon>Pseudonocardiaceae</taxon>
        <taxon>Amycolatopsis</taxon>
    </lineage>
</organism>
<comment type="caution">
    <text evidence="2">The sequence shown here is derived from an EMBL/GenBank/DDBJ whole genome shotgun (WGS) entry which is preliminary data.</text>
</comment>
<protein>
    <recommendedName>
        <fullName evidence="4">CBM6 domain-containing protein</fullName>
    </recommendedName>
</protein>
<dbReference type="AlphaFoldDB" id="A0A6N7YVY8"/>
<accession>A0A6N7YVY8</accession>
<dbReference type="EMBL" id="WMBA01000029">
    <property type="protein sequence ID" value="MTD56102.1"/>
    <property type="molecule type" value="Genomic_DNA"/>
</dbReference>
<name>A0A6N7YVY8_9PSEU</name>
<gene>
    <name evidence="2" type="ORF">GKO32_19270</name>
</gene>
<proteinExistence type="predicted"/>
<evidence type="ECO:0008006" key="4">
    <source>
        <dbReference type="Google" id="ProtNLM"/>
    </source>
</evidence>
<keyword evidence="3" id="KW-1185">Reference proteome</keyword>
<sequence>MYQNLGGAYLTAGTHTLTVTVVGTNSASTGNRYMAGIDNVFLEPSNQIDIESPLLAQATDTSGQNHTPVPEANDNGSSWRGGAQLLYPATAANQAENLTLTVPIEADYALGVNLTTRPNYGTLEFTVDNTTVLAGTDTAPVDTYSATGSWIYRPFGSLHLTAGTHILTVTVTGKNTSSSGFAAGIDYLTVAAINNMTAASFGAAMNNHGIAVDGTTPANLDLWGGNAFSSAALAAAGYAPGSTVTVSGSTFTMPAATNGNDNIIADGQTIPLPTGQQVKANAIGLLAASTCGTSPAAPARITYTDGTTSQAIVPSVPDFVYGDNNSATAVLSYIDNSTAVKMPGRAGKFYAVYLPADPTKTVAKVTLPYTGTGQLTNTCNTGTPITAALHVLAMAPRPAT</sequence>
<evidence type="ECO:0000313" key="2">
    <source>
        <dbReference type="EMBL" id="MTD56102.1"/>
    </source>
</evidence>
<feature type="non-terminal residue" evidence="2">
    <location>
        <position position="400"/>
    </location>
</feature>
<dbReference type="Proteomes" id="UP000440096">
    <property type="component" value="Unassembled WGS sequence"/>
</dbReference>